<keyword evidence="2" id="KW-1185">Reference proteome</keyword>
<name>A0ABP7QSN9_9BACT</name>
<protein>
    <submittedName>
        <fullName evidence="1">Uncharacterized protein</fullName>
    </submittedName>
</protein>
<dbReference type="Proteomes" id="UP001501556">
    <property type="component" value="Unassembled WGS sequence"/>
</dbReference>
<comment type="caution">
    <text evidence="1">The sequence shown here is derived from an EMBL/GenBank/DDBJ whole genome shotgun (WGS) entry which is preliminary data.</text>
</comment>
<evidence type="ECO:0000313" key="2">
    <source>
        <dbReference type="Proteomes" id="UP001501556"/>
    </source>
</evidence>
<evidence type="ECO:0000313" key="1">
    <source>
        <dbReference type="EMBL" id="GAA3986427.1"/>
    </source>
</evidence>
<proteinExistence type="predicted"/>
<sequence length="157" mass="15670">MLAAFVSSPAQAQYSAPPLGVAAAYGLLAGGDIQAANSLPVAGKVGAAQAISATVVASDGVFGNGAAPTPQALGAAQEARVWCASQNGKVLPDGLAGQALPAGTYVLNGNTTLPESQTLTLTGDTSSIYVFNITGSLTLQANCRLELGQLGNRIRDR</sequence>
<gene>
    <name evidence="1" type="ORF">GCM10022407_34040</name>
</gene>
<organism evidence="1 2">
    <name type="scientific">Hymenobacter antarcticus</name>
    <dbReference type="NCBI Taxonomy" id="486270"/>
    <lineage>
        <taxon>Bacteria</taxon>
        <taxon>Pseudomonadati</taxon>
        <taxon>Bacteroidota</taxon>
        <taxon>Cytophagia</taxon>
        <taxon>Cytophagales</taxon>
        <taxon>Hymenobacteraceae</taxon>
        <taxon>Hymenobacter</taxon>
    </lineage>
</organism>
<reference evidence="2" key="1">
    <citation type="journal article" date="2019" name="Int. J. Syst. Evol. Microbiol.">
        <title>The Global Catalogue of Microorganisms (GCM) 10K type strain sequencing project: providing services to taxonomists for standard genome sequencing and annotation.</title>
        <authorList>
            <consortium name="The Broad Institute Genomics Platform"/>
            <consortium name="The Broad Institute Genome Sequencing Center for Infectious Disease"/>
            <person name="Wu L."/>
            <person name="Ma J."/>
        </authorList>
    </citation>
    <scope>NUCLEOTIDE SEQUENCE [LARGE SCALE GENOMIC DNA]</scope>
    <source>
        <strain evidence="2">JCM 17217</strain>
    </source>
</reference>
<dbReference type="EMBL" id="BAABDI010000029">
    <property type="protein sequence ID" value="GAA3986427.1"/>
    <property type="molecule type" value="Genomic_DNA"/>
</dbReference>
<accession>A0ABP7QSN9</accession>